<dbReference type="GO" id="GO:0015074">
    <property type="term" value="P:DNA integration"/>
    <property type="evidence" value="ECO:0007669"/>
    <property type="project" value="InterPro"/>
</dbReference>
<dbReference type="InterPro" id="IPR009057">
    <property type="entry name" value="Homeodomain-like_sf"/>
</dbReference>
<dbReference type="STRING" id="1365950.SAMN05428963_109134"/>
<dbReference type="PROSITE" id="PS50532">
    <property type="entry name" value="HTH_IS408"/>
    <property type="match status" value="1"/>
</dbReference>
<dbReference type="AlphaFoldDB" id="A0A1T4S9C5"/>
<dbReference type="InterPro" id="IPR001584">
    <property type="entry name" value="Integrase_cat-core"/>
</dbReference>
<dbReference type="NCBIfam" id="NF033546">
    <property type="entry name" value="transpos_IS21"/>
    <property type="match status" value="1"/>
</dbReference>
<dbReference type="OrthoDB" id="2065409at2"/>
<protein>
    <submittedName>
        <fullName evidence="4">Transposase</fullName>
    </submittedName>
</protein>
<gene>
    <name evidence="4" type="ORF">SAMN05428963_109134</name>
</gene>
<feature type="domain" description="Integrase catalytic" evidence="3">
    <location>
        <begin position="129"/>
        <end position="316"/>
    </location>
</feature>
<organism evidence="4 5">
    <name type="scientific">Consotaella salsifontis</name>
    <dbReference type="NCBI Taxonomy" id="1365950"/>
    <lineage>
        <taxon>Bacteria</taxon>
        <taxon>Pseudomonadati</taxon>
        <taxon>Pseudomonadota</taxon>
        <taxon>Alphaproteobacteria</taxon>
        <taxon>Hyphomicrobiales</taxon>
        <taxon>Aurantimonadaceae</taxon>
        <taxon>Consotaella</taxon>
    </lineage>
</organism>
<proteinExistence type="predicted"/>
<feature type="domain" description="HTH IS408-type" evidence="2">
    <location>
        <begin position="12"/>
        <end position="93"/>
    </location>
</feature>
<dbReference type="PANTHER" id="PTHR35004:SF8">
    <property type="entry name" value="TRANSPOSASE RV3428C-RELATED"/>
    <property type="match status" value="1"/>
</dbReference>
<name>A0A1T4S9C5_9HYPH</name>
<dbReference type="Pfam" id="PF22483">
    <property type="entry name" value="Mu-transpos_C_2"/>
    <property type="match status" value="1"/>
</dbReference>
<dbReference type="SUPFAM" id="SSF46689">
    <property type="entry name" value="Homeodomain-like"/>
    <property type="match status" value="1"/>
</dbReference>
<dbReference type="PANTHER" id="PTHR35004">
    <property type="entry name" value="TRANSPOSASE RV3428C-RELATED"/>
    <property type="match status" value="1"/>
</dbReference>
<dbReference type="InterPro" id="IPR017895">
    <property type="entry name" value="HTH_IS408/IS1162_type"/>
</dbReference>
<dbReference type="Pfam" id="PF13384">
    <property type="entry name" value="HTH_23"/>
    <property type="match status" value="1"/>
</dbReference>
<accession>A0A1T4S9C5</accession>
<keyword evidence="5" id="KW-1185">Reference proteome</keyword>
<dbReference type="Proteomes" id="UP000190135">
    <property type="component" value="Unassembled WGS sequence"/>
</dbReference>
<evidence type="ECO:0000313" key="4">
    <source>
        <dbReference type="EMBL" id="SKA24805.1"/>
    </source>
</evidence>
<dbReference type="PROSITE" id="PS50994">
    <property type="entry name" value="INTEGRASE"/>
    <property type="match status" value="1"/>
</dbReference>
<reference evidence="4 5" key="1">
    <citation type="submission" date="2017-02" db="EMBL/GenBank/DDBJ databases">
        <authorList>
            <person name="Peterson S.W."/>
        </authorList>
    </citation>
    <scope>NUCLEOTIDE SEQUENCE [LARGE SCALE GENOMIC DNA]</scope>
    <source>
        <strain evidence="4 5">USBA 369</strain>
    </source>
</reference>
<dbReference type="InterPro" id="IPR054353">
    <property type="entry name" value="IstA-like_C"/>
</dbReference>
<feature type="region of interest" description="Disordered" evidence="1">
    <location>
        <begin position="384"/>
        <end position="404"/>
    </location>
</feature>
<evidence type="ECO:0000259" key="2">
    <source>
        <dbReference type="PROSITE" id="PS50532"/>
    </source>
</evidence>
<evidence type="ECO:0000259" key="3">
    <source>
        <dbReference type="PROSITE" id="PS50994"/>
    </source>
</evidence>
<feature type="compositionally biased region" description="Basic and acidic residues" evidence="1">
    <location>
        <begin position="392"/>
        <end position="404"/>
    </location>
</feature>
<evidence type="ECO:0000256" key="1">
    <source>
        <dbReference type="SAM" id="MobiDB-lite"/>
    </source>
</evidence>
<dbReference type="Gene3D" id="1.10.10.60">
    <property type="entry name" value="Homeodomain-like"/>
    <property type="match status" value="1"/>
</dbReference>
<dbReference type="EMBL" id="FUXL01000009">
    <property type="protein sequence ID" value="SKA24805.1"/>
    <property type="molecule type" value="Genomic_DNA"/>
</dbReference>
<sequence length="517" mass="58157">MPAKRRLTMRQLRQMLRLTRDGVSAREIAVMLGVARSTIQDNLKRAAAAGLSWPLPGEMTDDALENRLFDRAGVKQGMRRRPEPNWADIAVELKKPGVTLQILWDEYRAVHPGGYGYSRFCELFRSFERRLSPTMRQEHRAGDKVFVDYSGKKIAIVDPRTGEIREAELFIAVVGASSFTYAEATWTQALPDWIGAHVRMFRFLGGVPRLIVPDNLKSGVNRASFYDPEINRSYAMMAAHYGVGILPARPRKPRDKAKAENGVRFAQSCILGRLRKQTFFSLAEANAAIAGALDRINDHVMRRLGVSRRHLFETVERPALTDLPGSDYEFAEWRFARVGTDYHVEFDSFFYSVPHGLIRQQVDIRATAKTIEIFHRGKRVAAHQRRYGGRRHGTDPDHMPSSHRRYADWTPDRFRRWAASVGPQTEGLILAILAARPHPEQGFRTCLGVLRLYRDVDKSRAEAVSARAVAIGGLNYKSIASLLSLSKTANPGASATADTKPAAIVDHVNLRGPGYFH</sequence>
<evidence type="ECO:0000313" key="5">
    <source>
        <dbReference type="Proteomes" id="UP000190135"/>
    </source>
</evidence>